<dbReference type="eggNOG" id="KOG1721">
    <property type="taxonomic scope" value="Eukaryota"/>
</dbReference>
<dbReference type="HOGENOM" id="CLU_588172_0_0_1"/>
<organism evidence="7 8">
    <name type="scientific">Talaromyces stipitatus (strain ATCC 10500 / CBS 375.48 / QM 6759 / NRRL 1006)</name>
    <name type="common">Penicillium stipitatum</name>
    <dbReference type="NCBI Taxonomy" id="441959"/>
    <lineage>
        <taxon>Eukaryota</taxon>
        <taxon>Fungi</taxon>
        <taxon>Dikarya</taxon>
        <taxon>Ascomycota</taxon>
        <taxon>Pezizomycotina</taxon>
        <taxon>Eurotiomycetes</taxon>
        <taxon>Eurotiomycetidae</taxon>
        <taxon>Eurotiales</taxon>
        <taxon>Trichocomaceae</taxon>
        <taxon>Talaromyces</taxon>
        <taxon>Talaromyces sect. Talaromyces</taxon>
    </lineage>
</organism>
<dbReference type="SUPFAM" id="SSF57667">
    <property type="entry name" value="beta-beta-alpha zinc fingers"/>
    <property type="match status" value="1"/>
</dbReference>
<dbReference type="InParanoid" id="B8M017"/>
<dbReference type="GO" id="GO:0008168">
    <property type="term" value="F:methyltransferase activity"/>
    <property type="evidence" value="ECO:0007669"/>
    <property type="project" value="TreeGrafter"/>
</dbReference>
<evidence type="ECO:0000256" key="3">
    <source>
        <dbReference type="ARBA" id="ARBA00022771"/>
    </source>
</evidence>
<sequence>MSHSDLLFVDDEDGYHSDGSNLTEIAAEIRDNAESKTVTVLMIDQKELKSALHLGESQSALHLCNLDSPHNILDIGCGTGEWAIAIAEKYPSARVIGLEINDDLLPPLLPPNLTFYLGDHHTDLIFERRFDLIHIGHLDGCVRDWDALFRDIFRILKPGGYVECLEQSLTIEYGKYEEERKDAYLTGFIAELLTESQNRGMPLDVAPRLSSHLEKTGFAIARLTTRKIFFGDHGGLERRRFKAFADRLLAGAPDEVIVKAALAAGQLQEDDYMTLYWVSAQKPIQEFAPKVMKGYYFSGSPAIGTDPQSTVDSRLESIHANHPLYPSASDESITSHNKRLSVLLPSPKSATTFHECPWEQCGKVDTAPIFHEEVNFTNIDQSFERKYNLQRRYRIHMNERPYHCTVPGCNKRFTQRSALTRHSRTHTGGKPYYGSKRFILPRLSTKRGGGGRGISAKTKTGDWLL</sequence>
<evidence type="ECO:0000313" key="8">
    <source>
        <dbReference type="Proteomes" id="UP000001745"/>
    </source>
</evidence>
<dbReference type="Proteomes" id="UP000001745">
    <property type="component" value="Unassembled WGS sequence"/>
</dbReference>
<dbReference type="GO" id="GO:0000978">
    <property type="term" value="F:RNA polymerase II cis-regulatory region sequence-specific DNA binding"/>
    <property type="evidence" value="ECO:0007669"/>
    <property type="project" value="UniProtKB-ARBA"/>
</dbReference>
<evidence type="ECO:0000313" key="7">
    <source>
        <dbReference type="EMBL" id="EED20949.1"/>
    </source>
</evidence>
<dbReference type="Gene3D" id="3.40.50.150">
    <property type="entry name" value="Vaccinia Virus protein VP39"/>
    <property type="match status" value="1"/>
</dbReference>
<dbReference type="SUPFAM" id="SSF53335">
    <property type="entry name" value="S-adenosyl-L-methionine-dependent methyltransferases"/>
    <property type="match status" value="1"/>
</dbReference>
<dbReference type="VEuPathDB" id="FungiDB:TSTA_081820"/>
<dbReference type="STRING" id="441959.B8M017"/>
<name>B8M017_TALSN</name>
<dbReference type="PROSITE" id="PS00028">
    <property type="entry name" value="ZINC_FINGER_C2H2_1"/>
    <property type="match status" value="1"/>
</dbReference>
<dbReference type="GO" id="GO:0000981">
    <property type="term" value="F:DNA-binding transcription factor activity, RNA polymerase II-specific"/>
    <property type="evidence" value="ECO:0007669"/>
    <property type="project" value="UniProtKB-ARBA"/>
</dbReference>
<dbReference type="Pfam" id="PF13489">
    <property type="entry name" value="Methyltransf_23"/>
    <property type="match status" value="1"/>
</dbReference>
<dbReference type="FunFam" id="3.30.160.60:FF:000125">
    <property type="entry name" value="Putative zinc finger protein 143"/>
    <property type="match status" value="1"/>
</dbReference>
<dbReference type="PROSITE" id="PS50157">
    <property type="entry name" value="ZINC_FINGER_C2H2_2"/>
    <property type="match status" value="1"/>
</dbReference>
<reference evidence="8" key="1">
    <citation type="journal article" date="2015" name="Genome Announc.">
        <title>Genome sequence of the AIDS-associated pathogen Penicillium marneffei (ATCC18224) and its near taxonomic relative Talaromyces stipitatus (ATCC10500).</title>
        <authorList>
            <person name="Nierman W.C."/>
            <person name="Fedorova-Abrams N.D."/>
            <person name="Andrianopoulos A."/>
        </authorList>
    </citation>
    <scope>NUCLEOTIDE SEQUENCE [LARGE SCALE GENOMIC DNA]</scope>
    <source>
        <strain evidence="8">ATCC 10500 / CBS 375.48 / QM 6759 / NRRL 1006</strain>
    </source>
</reference>
<dbReference type="RefSeq" id="XP_002477912.1">
    <property type="nucleotide sequence ID" value="XM_002477867.1"/>
</dbReference>
<dbReference type="SMART" id="SM00355">
    <property type="entry name" value="ZnF_C2H2"/>
    <property type="match status" value="1"/>
</dbReference>
<keyword evidence="1" id="KW-0479">Metal-binding</keyword>
<proteinExistence type="predicted"/>
<evidence type="ECO:0000259" key="6">
    <source>
        <dbReference type="PROSITE" id="PS50157"/>
    </source>
</evidence>
<keyword evidence="4" id="KW-0862">Zinc</keyword>
<dbReference type="EMBL" id="EQ962653">
    <property type="protein sequence ID" value="EED20949.1"/>
    <property type="molecule type" value="Genomic_DNA"/>
</dbReference>
<dbReference type="GeneID" id="8104820"/>
<dbReference type="PhylomeDB" id="B8M017"/>
<keyword evidence="2" id="KW-0677">Repeat</keyword>
<dbReference type="AlphaFoldDB" id="B8M017"/>
<evidence type="ECO:0000256" key="2">
    <source>
        <dbReference type="ARBA" id="ARBA00022737"/>
    </source>
</evidence>
<dbReference type="PANTHER" id="PTHR43591">
    <property type="entry name" value="METHYLTRANSFERASE"/>
    <property type="match status" value="1"/>
</dbReference>
<dbReference type="GO" id="GO:0008270">
    <property type="term" value="F:zinc ion binding"/>
    <property type="evidence" value="ECO:0007669"/>
    <property type="project" value="UniProtKB-KW"/>
</dbReference>
<keyword evidence="3 5" id="KW-0863">Zinc-finger</keyword>
<dbReference type="InterPro" id="IPR029063">
    <property type="entry name" value="SAM-dependent_MTases_sf"/>
</dbReference>
<feature type="domain" description="C2H2-type" evidence="6">
    <location>
        <begin position="402"/>
        <end position="431"/>
    </location>
</feature>
<evidence type="ECO:0000256" key="5">
    <source>
        <dbReference type="PROSITE-ProRule" id="PRU00042"/>
    </source>
</evidence>
<dbReference type="PANTHER" id="PTHR43591:SF24">
    <property type="entry name" value="2-METHOXY-6-POLYPRENYL-1,4-BENZOQUINOL METHYLASE, MITOCHONDRIAL"/>
    <property type="match status" value="1"/>
</dbReference>
<dbReference type="InterPro" id="IPR036236">
    <property type="entry name" value="Znf_C2H2_sf"/>
</dbReference>
<evidence type="ECO:0000256" key="4">
    <source>
        <dbReference type="ARBA" id="ARBA00022833"/>
    </source>
</evidence>
<keyword evidence="8" id="KW-1185">Reference proteome</keyword>
<dbReference type="InterPro" id="IPR013087">
    <property type="entry name" value="Znf_C2H2_type"/>
</dbReference>
<protein>
    <submittedName>
        <fullName evidence="7">Zinc finger protein, putative</fullName>
    </submittedName>
</protein>
<evidence type="ECO:0000256" key="1">
    <source>
        <dbReference type="ARBA" id="ARBA00022723"/>
    </source>
</evidence>
<dbReference type="Gene3D" id="3.30.160.60">
    <property type="entry name" value="Classic Zinc Finger"/>
    <property type="match status" value="2"/>
</dbReference>
<dbReference type="CDD" id="cd02440">
    <property type="entry name" value="AdoMet_MTases"/>
    <property type="match status" value="1"/>
</dbReference>
<accession>B8M017</accession>
<dbReference type="OrthoDB" id="3437960at2759"/>
<gene>
    <name evidence="7" type="ORF">TSTA_081820</name>
</gene>